<dbReference type="EMBL" id="BAAAHC010000005">
    <property type="protein sequence ID" value="GAA0512191.1"/>
    <property type="molecule type" value="Genomic_DNA"/>
</dbReference>
<gene>
    <name evidence="1" type="ORF">GCM10009545_12760</name>
</gene>
<reference evidence="1 2" key="1">
    <citation type="journal article" date="2019" name="Int. J. Syst. Evol. Microbiol.">
        <title>The Global Catalogue of Microorganisms (GCM) 10K type strain sequencing project: providing services to taxonomists for standard genome sequencing and annotation.</title>
        <authorList>
            <consortium name="The Broad Institute Genomics Platform"/>
            <consortium name="The Broad Institute Genome Sequencing Center for Infectious Disease"/>
            <person name="Wu L."/>
            <person name="Ma J."/>
        </authorList>
    </citation>
    <scope>NUCLEOTIDE SEQUENCE [LARGE SCALE GENOMIC DNA]</scope>
    <source>
        <strain evidence="1 2">JCM 10664</strain>
    </source>
</reference>
<keyword evidence="2" id="KW-1185">Reference proteome</keyword>
<comment type="caution">
    <text evidence="1">The sequence shown here is derived from an EMBL/GenBank/DDBJ whole genome shotgun (WGS) entry which is preliminary data.</text>
</comment>
<protein>
    <submittedName>
        <fullName evidence="1">Uncharacterized protein</fullName>
    </submittedName>
</protein>
<dbReference type="Proteomes" id="UP001500220">
    <property type="component" value="Unassembled WGS sequence"/>
</dbReference>
<name>A0ABN1C5H7_9PSEU</name>
<evidence type="ECO:0000313" key="2">
    <source>
        <dbReference type="Proteomes" id="UP001500220"/>
    </source>
</evidence>
<sequence>MTAGREQVKLVLEEVQQAFVMATQGSIQEVTQFVVGIFAEATQTVTGVQAQIFAAIRATEDYAHRL</sequence>
<organism evidence="1 2">
    <name type="scientific">Saccharopolyspora thermophila</name>
    <dbReference type="NCBI Taxonomy" id="89367"/>
    <lineage>
        <taxon>Bacteria</taxon>
        <taxon>Bacillati</taxon>
        <taxon>Actinomycetota</taxon>
        <taxon>Actinomycetes</taxon>
        <taxon>Pseudonocardiales</taxon>
        <taxon>Pseudonocardiaceae</taxon>
        <taxon>Saccharopolyspora</taxon>
    </lineage>
</organism>
<evidence type="ECO:0000313" key="1">
    <source>
        <dbReference type="EMBL" id="GAA0512191.1"/>
    </source>
</evidence>
<accession>A0ABN1C5H7</accession>
<proteinExistence type="predicted"/>